<dbReference type="InterPro" id="IPR036380">
    <property type="entry name" value="Isochorismatase-like_sf"/>
</dbReference>
<organism evidence="2 3">
    <name type="scientific">Serpentinicella alkaliphila</name>
    <dbReference type="NCBI Taxonomy" id="1734049"/>
    <lineage>
        <taxon>Bacteria</taxon>
        <taxon>Bacillati</taxon>
        <taxon>Bacillota</taxon>
        <taxon>Clostridia</taxon>
        <taxon>Peptostreptococcales</taxon>
        <taxon>Natronincolaceae</taxon>
        <taxon>Serpentinicella</taxon>
    </lineage>
</organism>
<dbReference type="Pfam" id="PF00857">
    <property type="entry name" value="Isochorismatase"/>
    <property type="match status" value="1"/>
</dbReference>
<keyword evidence="3" id="KW-1185">Reference proteome</keyword>
<sequence>MEKFTLERSDALLLVIDIQERLVAAMKYGDQMIENTKVLVEVAKVMDFPTVVTEQYPKGIGPTVPELASLLDKNMFFEKVTFTGCTEDVVAAIKKLGRKKVIITGTETHVCVLQTTRDLLKLGYEVFIVRDAVCSRSKTNYKAGLELLANMGAVITTTEVVVFDLLKQSATPEFKQISKLIK</sequence>
<dbReference type="CDD" id="cd01012">
    <property type="entry name" value="YcaC_related"/>
    <property type="match status" value="1"/>
</dbReference>
<reference evidence="2 3" key="1">
    <citation type="submission" date="2019-03" db="EMBL/GenBank/DDBJ databases">
        <title>Genomic Encyclopedia of Type Strains, Phase IV (KMG-IV): sequencing the most valuable type-strain genomes for metagenomic binning, comparative biology and taxonomic classification.</title>
        <authorList>
            <person name="Goeker M."/>
        </authorList>
    </citation>
    <scope>NUCLEOTIDE SEQUENCE [LARGE SCALE GENOMIC DNA]</scope>
    <source>
        <strain evidence="2 3">DSM 100013</strain>
    </source>
</reference>
<dbReference type="Proteomes" id="UP000295504">
    <property type="component" value="Unassembled WGS sequence"/>
</dbReference>
<comment type="caution">
    <text evidence="2">The sequence shown here is derived from an EMBL/GenBank/DDBJ whole genome shotgun (WGS) entry which is preliminary data.</text>
</comment>
<dbReference type="OrthoDB" id="9789777at2"/>
<protein>
    <submittedName>
        <fullName evidence="2">Nicotinamidase-related amidase</fullName>
    </submittedName>
</protein>
<evidence type="ECO:0000259" key="1">
    <source>
        <dbReference type="Pfam" id="PF00857"/>
    </source>
</evidence>
<dbReference type="EMBL" id="SLYC01000028">
    <property type="protein sequence ID" value="TCQ00601.1"/>
    <property type="molecule type" value="Genomic_DNA"/>
</dbReference>
<name>A0A4R2TCC6_9FIRM</name>
<dbReference type="RefSeq" id="WP_132848957.1">
    <property type="nucleotide sequence ID" value="NZ_CP058648.1"/>
</dbReference>
<accession>A0A4R2TCC6</accession>
<dbReference type="InterPro" id="IPR050993">
    <property type="entry name" value="Isochorismatase_domain"/>
</dbReference>
<dbReference type="SUPFAM" id="SSF52499">
    <property type="entry name" value="Isochorismatase-like hydrolases"/>
    <property type="match status" value="1"/>
</dbReference>
<proteinExistence type="predicted"/>
<evidence type="ECO:0000313" key="3">
    <source>
        <dbReference type="Proteomes" id="UP000295504"/>
    </source>
</evidence>
<gene>
    <name evidence="2" type="ORF">EDD79_10284</name>
</gene>
<dbReference type="PANTHER" id="PTHR14119:SF3">
    <property type="entry name" value="ISOCHORISMATASE DOMAIN-CONTAINING PROTEIN 2"/>
    <property type="match status" value="1"/>
</dbReference>
<dbReference type="PANTHER" id="PTHR14119">
    <property type="entry name" value="HYDROLASE"/>
    <property type="match status" value="1"/>
</dbReference>
<evidence type="ECO:0000313" key="2">
    <source>
        <dbReference type="EMBL" id="TCQ00601.1"/>
    </source>
</evidence>
<dbReference type="InterPro" id="IPR000868">
    <property type="entry name" value="Isochorismatase-like_dom"/>
</dbReference>
<dbReference type="Gene3D" id="3.40.50.850">
    <property type="entry name" value="Isochorismatase-like"/>
    <property type="match status" value="1"/>
</dbReference>
<dbReference type="AlphaFoldDB" id="A0A4R2TCC6"/>
<feature type="domain" description="Isochorismatase-like" evidence="1">
    <location>
        <begin position="12"/>
        <end position="159"/>
    </location>
</feature>